<dbReference type="AlphaFoldDB" id="A0A8B6X749"/>
<accession>A0A8B6X749</accession>
<organism evidence="1 2">
    <name type="scientific">Derxia gummosa DSM 723</name>
    <dbReference type="NCBI Taxonomy" id="1121388"/>
    <lineage>
        <taxon>Bacteria</taxon>
        <taxon>Pseudomonadati</taxon>
        <taxon>Pseudomonadota</taxon>
        <taxon>Betaproteobacteria</taxon>
        <taxon>Burkholderiales</taxon>
        <taxon>Alcaligenaceae</taxon>
        <taxon>Derxia</taxon>
    </lineage>
</organism>
<dbReference type="Pfam" id="PF22396">
    <property type="entry name" value="DUF6976"/>
    <property type="match status" value="1"/>
</dbReference>
<evidence type="ECO:0000313" key="1">
    <source>
        <dbReference type="Proteomes" id="UP000675920"/>
    </source>
</evidence>
<reference evidence="2" key="1">
    <citation type="submission" date="2025-08" db="UniProtKB">
        <authorList>
            <consortium name="RefSeq"/>
        </authorList>
    </citation>
    <scope>IDENTIFICATION</scope>
</reference>
<sequence>MNKLHTLREAATLIESGVKAVVAGPEELLSQLPKGNWIGGTIPYFMDEAGGCKATDRVFLSQLPATVTALSTRLYDEQALAGIAADEAENGFSFLIVPAMTGIHESFAKNVYGYEGIFNRPLLGWIAGVAVEDIGKATAKVYDGRTGEVSADKAVALHATLADGHQAEIGIVNLFGQGNGPTIEFGTTGFGVGEARVDGQAVNFAKWIAENKIDTRLPLVADYCGAMVNVSVASVDAEAGRVQLYAPVFPGVSYRIATPVADYPKAFADAIAPLAIEPALSLNCILNYLYGGLEGHHTGEFRGPFTFGEIAYGLLNQTLVHLQIHKV</sequence>
<protein>
    <submittedName>
        <fullName evidence="2">DUF6976 family protein</fullName>
    </submittedName>
</protein>
<proteinExistence type="predicted"/>
<dbReference type="OrthoDB" id="5622143at2"/>
<dbReference type="InterPro" id="IPR054249">
    <property type="entry name" value="DUF6976"/>
</dbReference>
<dbReference type="RefSeq" id="WP_028312475.1">
    <property type="nucleotide sequence ID" value="NZ_KI519499.1"/>
</dbReference>
<dbReference type="Proteomes" id="UP000675920">
    <property type="component" value="Unplaced"/>
</dbReference>
<keyword evidence="1" id="KW-1185">Reference proteome</keyword>
<evidence type="ECO:0000313" key="2">
    <source>
        <dbReference type="RefSeq" id="WP_028312475.1"/>
    </source>
</evidence>
<name>A0A8B6X749_9BURK</name>